<dbReference type="EMBL" id="NMUH01001442">
    <property type="protein sequence ID" value="MQL92396.1"/>
    <property type="molecule type" value="Genomic_DNA"/>
</dbReference>
<keyword evidence="1" id="KW-0732">Signal</keyword>
<organism evidence="2 3">
    <name type="scientific">Colocasia esculenta</name>
    <name type="common">Wild taro</name>
    <name type="synonym">Arum esculentum</name>
    <dbReference type="NCBI Taxonomy" id="4460"/>
    <lineage>
        <taxon>Eukaryota</taxon>
        <taxon>Viridiplantae</taxon>
        <taxon>Streptophyta</taxon>
        <taxon>Embryophyta</taxon>
        <taxon>Tracheophyta</taxon>
        <taxon>Spermatophyta</taxon>
        <taxon>Magnoliopsida</taxon>
        <taxon>Liliopsida</taxon>
        <taxon>Araceae</taxon>
        <taxon>Aroideae</taxon>
        <taxon>Colocasieae</taxon>
        <taxon>Colocasia</taxon>
    </lineage>
</organism>
<dbReference type="AlphaFoldDB" id="A0A843VB18"/>
<comment type="caution">
    <text evidence="2">The sequence shown here is derived from an EMBL/GenBank/DDBJ whole genome shotgun (WGS) entry which is preliminary data.</text>
</comment>
<feature type="chain" id="PRO_5032736968" evidence="1">
    <location>
        <begin position="23"/>
        <end position="132"/>
    </location>
</feature>
<dbReference type="Proteomes" id="UP000652761">
    <property type="component" value="Unassembled WGS sequence"/>
</dbReference>
<reference evidence="2" key="1">
    <citation type="submission" date="2017-07" db="EMBL/GenBank/DDBJ databases">
        <title>Taro Niue Genome Assembly and Annotation.</title>
        <authorList>
            <person name="Atibalentja N."/>
            <person name="Keating K."/>
            <person name="Fields C.J."/>
        </authorList>
    </citation>
    <scope>NUCLEOTIDE SEQUENCE</scope>
    <source>
        <strain evidence="2">Niue_2</strain>
        <tissue evidence="2">Leaf</tissue>
    </source>
</reference>
<accession>A0A843VB18</accession>
<protein>
    <submittedName>
        <fullName evidence="2">Uncharacterized protein</fullName>
    </submittedName>
</protein>
<evidence type="ECO:0000313" key="3">
    <source>
        <dbReference type="Proteomes" id="UP000652761"/>
    </source>
</evidence>
<evidence type="ECO:0000256" key="1">
    <source>
        <dbReference type="SAM" id="SignalP"/>
    </source>
</evidence>
<name>A0A843VB18_COLES</name>
<feature type="signal peptide" evidence="1">
    <location>
        <begin position="1"/>
        <end position="22"/>
    </location>
</feature>
<proteinExistence type="predicted"/>
<dbReference type="OrthoDB" id="414027at2759"/>
<keyword evidence="3" id="KW-1185">Reference proteome</keyword>
<gene>
    <name evidence="2" type="ORF">Taro_025018</name>
</gene>
<sequence length="132" mass="13857">MSRRFLMLSRALLISPAPPPTAVSPTPLHCPSLPCAATPRSTPAASLLQPFPARSPPRDLTFVRLPSGVCRARHLSVHSGGGGGGMGDGVADVSYLTQKEAAEIDEILMGPLGFSVDQLMVSLLPRSLSSRE</sequence>
<evidence type="ECO:0000313" key="2">
    <source>
        <dbReference type="EMBL" id="MQL92396.1"/>
    </source>
</evidence>